<organism evidence="2 3">
    <name type="scientific">Collibacillus ludicampi</name>
    <dbReference type="NCBI Taxonomy" id="2771369"/>
    <lineage>
        <taxon>Bacteria</taxon>
        <taxon>Bacillati</taxon>
        <taxon>Bacillota</taxon>
        <taxon>Bacilli</taxon>
        <taxon>Bacillales</taxon>
        <taxon>Alicyclobacillaceae</taxon>
        <taxon>Collibacillus</taxon>
    </lineage>
</organism>
<sequence length="53" mass="6162">MAWLKSHQEIARHPKTKRLAKALDISLPTAIGHLHLLWWWAMDFAKNGDLSKE</sequence>
<protein>
    <recommendedName>
        <fullName evidence="4">PucR C-terminal helix-turn-helix domain-containing protein</fullName>
    </recommendedName>
</protein>
<evidence type="ECO:0000256" key="1">
    <source>
        <dbReference type="SAM" id="Phobius"/>
    </source>
</evidence>
<evidence type="ECO:0000313" key="2">
    <source>
        <dbReference type="EMBL" id="GIM48438.1"/>
    </source>
</evidence>
<evidence type="ECO:0008006" key="4">
    <source>
        <dbReference type="Google" id="ProtNLM"/>
    </source>
</evidence>
<comment type="caution">
    <text evidence="2">The sequence shown here is derived from an EMBL/GenBank/DDBJ whole genome shotgun (WGS) entry which is preliminary data.</text>
</comment>
<dbReference type="Proteomes" id="UP001057291">
    <property type="component" value="Unassembled WGS sequence"/>
</dbReference>
<evidence type="ECO:0000313" key="3">
    <source>
        <dbReference type="Proteomes" id="UP001057291"/>
    </source>
</evidence>
<name>A0AAV4LKY5_9BACL</name>
<keyword evidence="1" id="KW-1133">Transmembrane helix</keyword>
<dbReference type="AlphaFoldDB" id="A0AAV4LKY5"/>
<accession>A0AAV4LKY5</accession>
<dbReference type="EMBL" id="BOQE01000001">
    <property type="protein sequence ID" value="GIM48438.1"/>
    <property type="molecule type" value="Genomic_DNA"/>
</dbReference>
<proteinExistence type="predicted"/>
<keyword evidence="1" id="KW-0812">Transmembrane</keyword>
<reference evidence="2" key="1">
    <citation type="journal article" date="2023" name="Int. J. Syst. Evol. Microbiol.">
        <title>Collibacillus ludicampi gen. nov., sp. nov., a new soil bacterium of the family Alicyclobacillaceae.</title>
        <authorList>
            <person name="Jojima T."/>
            <person name="Ioku Y."/>
            <person name="Fukuta Y."/>
            <person name="Shirasaka N."/>
            <person name="Matsumura Y."/>
            <person name="Mori M."/>
        </authorList>
    </citation>
    <scope>NUCLEOTIDE SEQUENCE</scope>
    <source>
        <strain evidence="2">TP075</strain>
    </source>
</reference>
<dbReference type="RefSeq" id="WP_282200555.1">
    <property type="nucleotide sequence ID" value="NZ_BOQE01000001.1"/>
</dbReference>
<feature type="transmembrane region" description="Helical" evidence="1">
    <location>
        <begin position="21"/>
        <end position="41"/>
    </location>
</feature>
<keyword evidence="3" id="KW-1185">Reference proteome</keyword>
<gene>
    <name evidence="2" type="ORF">DNHGIG_39870</name>
</gene>
<keyword evidence="1" id="KW-0472">Membrane</keyword>